<dbReference type="RefSeq" id="WP_152156181.1">
    <property type="nucleotide sequence ID" value="NZ_QMDY01000003.1"/>
</dbReference>
<accession>A0A5N5UK03</accession>
<proteinExistence type="predicted"/>
<keyword evidence="1" id="KW-0812">Transmembrane</keyword>
<evidence type="ECO:0000313" key="2">
    <source>
        <dbReference type="EMBL" id="KAB7518801.1"/>
    </source>
</evidence>
<keyword evidence="1" id="KW-1133">Transmembrane helix</keyword>
<keyword evidence="1" id="KW-0472">Membrane</keyword>
<feature type="transmembrane region" description="Helical" evidence="1">
    <location>
        <begin position="12"/>
        <end position="29"/>
    </location>
</feature>
<sequence length="134" mass="14150">MNINAKQAITAGLLGLIPAIVAFMLITIAAGAETLGISILLIALIGFSYYFYQKSNIKRQASSMFFVLAIELLLSPLVFLIYTFVFAAENTAGDAEAAGAAIGGILLIGVAFFIGLPLAGVFYLISRKIDPVSE</sequence>
<evidence type="ECO:0000256" key="1">
    <source>
        <dbReference type="SAM" id="Phobius"/>
    </source>
</evidence>
<organism evidence="2 3">
    <name type="scientific">Halosegnis rubeus</name>
    <dbReference type="NCBI Taxonomy" id="2212850"/>
    <lineage>
        <taxon>Archaea</taxon>
        <taxon>Methanobacteriati</taxon>
        <taxon>Methanobacteriota</taxon>
        <taxon>Stenosarchaea group</taxon>
        <taxon>Halobacteria</taxon>
        <taxon>Halobacteriales</taxon>
        <taxon>Natronomonadaceae</taxon>
        <taxon>Halosegnis</taxon>
    </lineage>
</organism>
<feature type="transmembrane region" description="Helical" evidence="1">
    <location>
        <begin position="100"/>
        <end position="125"/>
    </location>
</feature>
<reference evidence="2 3" key="1">
    <citation type="submission" date="2019-10" db="EMBL/GenBank/DDBJ databases">
        <title>Unraveling microbial dark matter from salterns through culturing: the case of the genus Halosegnis.</title>
        <authorList>
            <person name="Duran-Viseras A."/>
            <person name="Andrei A.-S."/>
            <person name="Vera-Gargallo B."/>
            <person name="Ghai R."/>
            <person name="Sanchez-Porro C."/>
            <person name="Ventosa A."/>
        </authorList>
    </citation>
    <scope>NUCLEOTIDE SEQUENCE [LARGE SCALE GENOMIC DNA]</scope>
    <source>
        <strain evidence="2 3">F19-13</strain>
    </source>
</reference>
<gene>
    <name evidence="2" type="ORF">DP108_06440</name>
</gene>
<feature type="transmembrane region" description="Helical" evidence="1">
    <location>
        <begin position="35"/>
        <end position="52"/>
    </location>
</feature>
<dbReference type="EMBL" id="QMDY01000003">
    <property type="protein sequence ID" value="KAB7518801.1"/>
    <property type="molecule type" value="Genomic_DNA"/>
</dbReference>
<name>A0A5N5UK03_9EURY</name>
<feature type="transmembrane region" description="Helical" evidence="1">
    <location>
        <begin position="64"/>
        <end position="88"/>
    </location>
</feature>
<protein>
    <submittedName>
        <fullName evidence="2">Uncharacterized protein</fullName>
    </submittedName>
</protein>
<evidence type="ECO:0000313" key="3">
    <source>
        <dbReference type="Proteomes" id="UP000326207"/>
    </source>
</evidence>
<dbReference type="Proteomes" id="UP000326207">
    <property type="component" value="Unassembled WGS sequence"/>
</dbReference>
<dbReference type="AlphaFoldDB" id="A0A5N5UK03"/>
<comment type="caution">
    <text evidence="2">The sequence shown here is derived from an EMBL/GenBank/DDBJ whole genome shotgun (WGS) entry which is preliminary data.</text>
</comment>